<keyword evidence="3" id="KW-0804">Transcription</keyword>
<dbReference type="Gene3D" id="1.10.357.10">
    <property type="entry name" value="Tetracycline Repressor, domain 2"/>
    <property type="match status" value="1"/>
</dbReference>
<feature type="region of interest" description="Disordered" evidence="5">
    <location>
        <begin position="1"/>
        <end position="40"/>
    </location>
</feature>
<keyword evidence="8" id="KW-1185">Reference proteome</keyword>
<proteinExistence type="predicted"/>
<dbReference type="Proteomes" id="UP001553843">
    <property type="component" value="Unassembled WGS sequence"/>
</dbReference>
<evidence type="ECO:0000259" key="6">
    <source>
        <dbReference type="PROSITE" id="PS50977"/>
    </source>
</evidence>
<dbReference type="EMBL" id="JBEYRS010000001">
    <property type="protein sequence ID" value="MEW2360519.1"/>
    <property type="molecule type" value="Genomic_DNA"/>
</dbReference>
<feature type="domain" description="HTH tetR-type" evidence="6">
    <location>
        <begin position="37"/>
        <end position="96"/>
    </location>
</feature>
<name>A0ABV3LM25_9ACTN</name>
<dbReference type="InterPro" id="IPR001647">
    <property type="entry name" value="HTH_TetR"/>
</dbReference>
<protein>
    <submittedName>
        <fullName evidence="7">TetR/AcrR family transcriptional regulator</fullName>
    </submittedName>
</protein>
<comment type="caution">
    <text evidence="7">The sequence shown here is derived from an EMBL/GenBank/DDBJ whole genome shotgun (WGS) entry which is preliminary data.</text>
</comment>
<accession>A0ABV3LM25</accession>
<dbReference type="Pfam" id="PF21597">
    <property type="entry name" value="TetR_C_43"/>
    <property type="match status" value="1"/>
</dbReference>
<dbReference type="InterPro" id="IPR009057">
    <property type="entry name" value="Homeodomain-like_sf"/>
</dbReference>
<dbReference type="PRINTS" id="PR00455">
    <property type="entry name" value="HTHTETR"/>
</dbReference>
<dbReference type="PANTHER" id="PTHR30055:SF234">
    <property type="entry name" value="HTH-TYPE TRANSCRIPTIONAL REGULATOR BETI"/>
    <property type="match status" value="1"/>
</dbReference>
<keyword evidence="1" id="KW-0805">Transcription regulation</keyword>
<evidence type="ECO:0000256" key="5">
    <source>
        <dbReference type="SAM" id="MobiDB-lite"/>
    </source>
</evidence>
<dbReference type="InterPro" id="IPR036271">
    <property type="entry name" value="Tet_transcr_reg_TetR-rel_C_sf"/>
</dbReference>
<organism evidence="7 8">
    <name type="scientific">Streptomyces huasconensis</name>
    <dbReference type="NCBI Taxonomy" id="1854574"/>
    <lineage>
        <taxon>Bacteria</taxon>
        <taxon>Bacillati</taxon>
        <taxon>Actinomycetota</taxon>
        <taxon>Actinomycetes</taxon>
        <taxon>Kitasatosporales</taxon>
        <taxon>Streptomycetaceae</taxon>
        <taxon>Streptomyces</taxon>
    </lineage>
</organism>
<reference evidence="7 8" key="1">
    <citation type="submission" date="2024-06" db="EMBL/GenBank/DDBJ databases">
        <title>The Natural Products Discovery Center: Release of the First 8490 Sequenced Strains for Exploring Actinobacteria Biosynthetic Diversity.</title>
        <authorList>
            <person name="Kalkreuter E."/>
            <person name="Kautsar S.A."/>
            <person name="Yang D."/>
            <person name="Bader C.D."/>
            <person name="Teijaro C.N."/>
            <person name="Fluegel L."/>
            <person name="Davis C.M."/>
            <person name="Simpson J.R."/>
            <person name="Lauterbach L."/>
            <person name="Steele A.D."/>
            <person name="Gui C."/>
            <person name="Meng S."/>
            <person name="Li G."/>
            <person name="Viehrig K."/>
            <person name="Ye F."/>
            <person name="Su P."/>
            <person name="Kiefer A.F."/>
            <person name="Nichols A."/>
            <person name="Cepeda A.J."/>
            <person name="Yan W."/>
            <person name="Fan B."/>
            <person name="Jiang Y."/>
            <person name="Adhikari A."/>
            <person name="Zheng C.-J."/>
            <person name="Schuster L."/>
            <person name="Cowan T.M."/>
            <person name="Smanski M.J."/>
            <person name="Chevrette M.G."/>
            <person name="De Carvalho L.P.S."/>
            <person name="Shen B."/>
        </authorList>
    </citation>
    <scope>NUCLEOTIDE SEQUENCE [LARGE SCALE GENOMIC DNA]</scope>
    <source>
        <strain evidence="7 8">NPDC047833</strain>
    </source>
</reference>
<keyword evidence="2 4" id="KW-0238">DNA-binding</keyword>
<evidence type="ECO:0000256" key="2">
    <source>
        <dbReference type="ARBA" id="ARBA00023125"/>
    </source>
</evidence>
<feature type="compositionally biased region" description="Low complexity" evidence="5">
    <location>
        <begin position="12"/>
        <end position="24"/>
    </location>
</feature>
<sequence length="213" mass="23183">MTKPPSEPLEPLEPLGLLEPPKLSEPARGRRTRADARRNRERIVEAAREAFAESGPEASLNEIARRAEVGPGTLYRHFPTRPALLTAVLQDRIDTLCGRAEELLTADSPDEALAEWLRAFLAHARVNQGMGGSLLIEELESPDALGDCHQRIQDTAHGLLARAQRSGTARPDLTAPDLVQLVVGIALSTAHATADPAQPDRLLTLVLDAVRRR</sequence>
<dbReference type="SUPFAM" id="SSF46689">
    <property type="entry name" value="Homeodomain-like"/>
    <property type="match status" value="1"/>
</dbReference>
<evidence type="ECO:0000256" key="3">
    <source>
        <dbReference type="ARBA" id="ARBA00023163"/>
    </source>
</evidence>
<gene>
    <name evidence="7" type="ORF">AB0887_00900</name>
</gene>
<evidence type="ECO:0000256" key="4">
    <source>
        <dbReference type="PROSITE-ProRule" id="PRU00335"/>
    </source>
</evidence>
<feature type="DNA-binding region" description="H-T-H motif" evidence="4">
    <location>
        <begin position="59"/>
        <end position="78"/>
    </location>
</feature>
<dbReference type="InterPro" id="IPR050109">
    <property type="entry name" value="HTH-type_TetR-like_transc_reg"/>
</dbReference>
<dbReference type="PANTHER" id="PTHR30055">
    <property type="entry name" value="HTH-TYPE TRANSCRIPTIONAL REGULATOR RUTR"/>
    <property type="match status" value="1"/>
</dbReference>
<dbReference type="InterPro" id="IPR049445">
    <property type="entry name" value="TetR_SbtR-like_C"/>
</dbReference>
<feature type="compositionally biased region" description="Basic and acidic residues" evidence="5">
    <location>
        <begin position="25"/>
        <end position="40"/>
    </location>
</feature>
<evidence type="ECO:0000313" key="7">
    <source>
        <dbReference type="EMBL" id="MEW2360519.1"/>
    </source>
</evidence>
<evidence type="ECO:0000256" key="1">
    <source>
        <dbReference type="ARBA" id="ARBA00023015"/>
    </source>
</evidence>
<dbReference type="PROSITE" id="PS50977">
    <property type="entry name" value="HTH_TETR_2"/>
    <property type="match status" value="1"/>
</dbReference>
<dbReference type="SUPFAM" id="SSF48498">
    <property type="entry name" value="Tetracyclin repressor-like, C-terminal domain"/>
    <property type="match status" value="1"/>
</dbReference>
<dbReference type="Pfam" id="PF00440">
    <property type="entry name" value="TetR_N"/>
    <property type="match status" value="1"/>
</dbReference>
<dbReference type="RefSeq" id="WP_359777014.1">
    <property type="nucleotide sequence ID" value="NZ_JBEYRR010000003.1"/>
</dbReference>
<evidence type="ECO:0000313" key="8">
    <source>
        <dbReference type="Proteomes" id="UP001553843"/>
    </source>
</evidence>